<keyword evidence="1" id="KW-0175">Coiled coil</keyword>
<dbReference type="Proteomes" id="UP000663829">
    <property type="component" value="Unassembled WGS sequence"/>
</dbReference>
<feature type="compositionally biased region" description="Pro residues" evidence="2">
    <location>
        <begin position="91"/>
        <end position="101"/>
    </location>
</feature>
<feature type="region of interest" description="Disordered" evidence="2">
    <location>
        <begin position="413"/>
        <end position="464"/>
    </location>
</feature>
<feature type="compositionally biased region" description="Acidic residues" evidence="2">
    <location>
        <begin position="304"/>
        <end position="318"/>
    </location>
</feature>
<feature type="coiled-coil region" evidence="1">
    <location>
        <begin position="651"/>
        <end position="678"/>
    </location>
</feature>
<dbReference type="AlphaFoldDB" id="A0A813YK89"/>
<evidence type="ECO:0000259" key="3">
    <source>
        <dbReference type="Pfam" id="PF25825"/>
    </source>
</evidence>
<feature type="compositionally biased region" description="Polar residues" evidence="2">
    <location>
        <begin position="450"/>
        <end position="464"/>
    </location>
</feature>
<feature type="compositionally biased region" description="Low complexity" evidence="2">
    <location>
        <begin position="210"/>
        <end position="231"/>
    </location>
</feature>
<feature type="compositionally biased region" description="Polar residues" evidence="2">
    <location>
        <begin position="232"/>
        <end position="274"/>
    </location>
</feature>
<comment type="caution">
    <text evidence="4">The sequence shown here is derived from an EMBL/GenBank/DDBJ whole genome shotgun (WGS) entry which is preliminary data.</text>
</comment>
<organism evidence="4 6">
    <name type="scientific">Didymodactylos carnosus</name>
    <dbReference type="NCBI Taxonomy" id="1234261"/>
    <lineage>
        <taxon>Eukaryota</taxon>
        <taxon>Metazoa</taxon>
        <taxon>Spiralia</taxon>
        <taxon>Gnathifera</taxon>
        <taxon>Rotifera</taxon>
        <taxon>Eurotatoria</taxon>
        <taxon>Bdelloidea</taxon>
        <taxon>Philodinida</taxon>
        <taxon>Philodinidae</taxon>
        <taxon>Didymodactylos</taxon>
    </lineage>
</organism>
<dbReference type="EMBL" id="CAJNOQ010001311">
    <property type="protein sequence ID" value="CAF0885598.1"/>
    <property type="molecule type" value="Genomic_DNA"/>
</dbReference>
<dbReference type="Pfam" id="PF25825">
    <property type="entry name" value="SAPC2_N"/>
    <property type="match status" value="1"/>
</dbReference>
<evidence type="ECO:0000256" key="2">
    <source>
        <dbReference type="SAM" id="MobiDB-lite"/>
    </source>
</evidence>
<accession>A0A813YK89</accession>
<feature type="compositionally biased region" description="Polar residues" evidence="2">
    <location>
        <begin position="51"/>
        <end position="73"/>
    </location>
</feature>
<name>A0A813YK89_9BILA</name>
<reference evidence="4" key="1">
    <citation type="submission" date="2021-02" db="EMBL/GenBank/DDBJ databases">
        <authorList>
            <person name="Nowell W R."/>
        </authorList>
    </citation>
    <scope>NUCLEOTIDE SEQUENCE</scope>
</reference>
<feature type="region of interest" description="Disordered" evidence="2">
    <location>
        <begin position="51"/>
        <end position="103"/>
    </location>
</feature>
<feature type="compositionally biased region" description="Basic and acidic residues" evidence="2">
    <location>
        <begin position="277"/>
        <end position="292"/>
    </location>
</feature>
<feature type="compositionally biased region" description="Polar residues" evidence="2">
    <location>
        <begin position="413"/>
        <end position="442"/>
    </location>
</feature>
<dbReference type="Proteomes" id="UP000681722">
    <property type="component" value="Unassembled WGS sequence"/>
</dbReference>
<dbReference type="PANTHER" id="PTHR14907">
    <property type="entry name" value="FI14130P"/>
    <property type="match status" value="1"/>
</dbReference>
<feature type="domain" description="Suppressor APC" evidence="3">
    <location>
        <begin position="127"/>
        <end position="210"/>
    </location>
</feature>
<proteinExistence type="predicted"/>
<evidence type="ECO:0000313" key="5">
    <source>
        <dbReference type="EMBL" id="CAF3670907.1"/>
    </source>
</evidence>
<dbReference type="EMBL" id="CAJOBC010001311">
    <property type="protein sequence ID" value="CAF3670907.1"/>
    <property type="molecule type" value="Genomic_DNA"/>
</dbReference>
<dbReference type="PANTHER" id="PTHR14907:SF2">
    <property type="entry name" value="SUPPRESSOR APC DOMAIN-CONTAINING PROTEIN 2"/>
    <property type="match status" value="1"/>
</dbReference>
<evidence type="ECO:0000313" key="4">
    <source>
        <dbReference type="EMBL" id="CAF0885598.1"/>
    </source>
</evidence>
<protein>
    <recommendedName>
        <fullName evidence="3">Suppressor APC domain-containing protein</fullName>
    </recommendedName>
</protein>
<evidence type="ECO:0000313" key="6">
    <source>
        <dbReference type="Proteomes" id="UP000663829"/>
    </source>
</evidence>
<dbReference type="OrthoDB" id="10035013at2759"/>
<keyword evidence="6" id="KW-1185">Reference proteome</keyword>
<evidence type="ECO:0000256" key="1">
    <source>
        <dbReference type="SAM" id="Coils"/>
    </source>
</evidence>
<gene>
    <name evidence="4" type="ORF">GPM918_LOCUS7844</name>
    <name evidence="5" type="ORF">SRO942_LOCUS7844</name>
</gene>
<dbReference type="InterPro" id="IPR026828">
    <property type="entry name" value="SAPC2_1/2"/>
</dbReference>
<feature type="region of interest" description="Disordered" evidence="2">
    <location>
        <begin position="210"/>
        <end position="331"/>
    </location>
</feature>
<sequence>MKLKSSSILIDDFDQQKQPKGPLSNIVKDDLELLDKMIDKIQQCTLCTSMNGGQHNRLSTSTTTVINSPLTTKNPHDYSTDVGTSPRKRAPPPPPPKPPVTKPDYEYLYKIDPKQQQQQQQQTITTLPLTFVSSLKQLFSILDKTNTGRVNIDVFKKYWPPLTSTTTDDDTSEIPFDLLEQLEQESKLYNYQITFELLLAVIEKSLHTPKTSTKYTSSSTSSLSSLSPTTSVRQQSLNTTQPQPVKNNNISYRPPSFSFNSTASDISQRQQQHQNRYRLETDTVQQRDKEEQGLTLRKMKNDFLNDEDVEEEEEEENDNSNHSSNNQTLFSPRLIKNFNYNQVEKSSSTKQQQEQLQQQHIHVPKPLKIIRKDPNYFNQPSYVLDVLSHNLTIPIQNGKHSLQHHAPPISFQRNLKQSNGLPTTNPQQQPIKLPRSTSVTQDLSRDKTVGDQQQPKKNSFHVNPVYSSYNENMDQSMKNTSTNGIGYYGSSNQVEMRQRKKEILSQQTQTTPSMLSKHNGNSNLYTDAPSVLNHQVNGHISLPVRSLSDNRRNTIHCHEIDFSMIRAMKRFEIERDLLLQTCDTMERVKCFLTEKLIEMKEKQRYYCLKLSTSESTGIAPEPVYNRDLVADLLKLASTVLNEAQYDTKNVVKLKNDRINQLENEKRILIQELFELRNKMTKTK</sequence>
<dbReference type="InterPro" id="IPR057953">
    <property type="entry name" value="SAPC2_N"/>
</dbReference>